<evidence type="ECO:0000256" key="1">
    <source>
        <dbReference type="SAM" id="SignalP"/>
    </source>
</evidence>
<evidence type="ECO:0000313" key="3">
    <source>
        <dbReference type="Proteomes" id="UP000432089"/>
    </source>
</evidence>
<evidence type="ECO:0000313" key="2">
    <source>
        <dbReference type="EMBL" id="KAB0682761.1"/>
    </source>
</evidence>
<comment type="caution">
    <text evidence="2">The sequence shown here is derived from an EMBL/GenBank/DDBJ whole genome shotgun (WGS) entry which is preliminary data.</text>
</comment>
<dbReference type="Proteomes" id="UP000432089">
    <property type="component" value="Unassembled WGS sequence"/>
</dbReference>
<dbReference type="EMBL" id="VZDO01000001">
    <property type="protein sequence ID" value="KAB0682761.1"/>
    <property type="molecule type" value="Genomic_DNA"/>
</dbReference>
<accession>A0A7V7PT21</accession>
<keyword evidence="3" id="KW-1185">Reference proteome</keyword>
<keyword evidence="1" id="KW-0732">Signal</keyword>
<reference evidence="2 3" key="1">
    <citation type="submission" date="2019-09" db="EMBL/GenBank/DDBJ databases">
        <title>YIM 132180 draft genome.</title>
        <authorList>
            <person name="Zhang K."/>
        </authorList>
    </citation>
    <scope>NUCLEOTIDE SEQUENCE [LARGE SCALE GENOMIC DNA]</scope>
    <source>
        <strain evidence="2 3">YIM 132180</strain>
    </source>
</reference>
<feature type="chain" id="PRO_5030778483" evidence="1">
    <location>
        <begin position="21"/>
        <end position="112"/>
    </location>
</feature>
<proteinExistence type="predicted"/>
<name>A0A7V7PT21_9HYPH</name>
<dbReference type="AlphaFoldDB" id="A0A7V7PT21"/>
<feature type="signal peptide" evidence="1">
    <location>
        <begin position="1"/>
        <end position="20"/>
    </location>
</feature>
<sequence>MRRLPAAFVLILASMVGATAAEEFAPGQRPGERSATSSEIEAAAVGRSFRSGLSYGRDGSFAFRSGMLGRYRILDGSICVTFASGRNRCDKVFTDGKVFVLIDKRGKRYPFR</sequence>
<gene>
    <name evidence="2" type="ORF">F6X38_01375</name>
</gene>
<protein>
    <submittedName>
        <fullName evidence="2">Uncharacterized protein</fullName>
    </submittedName>
</protein>
<organism evidence="2 3">
    <name type="scientific">Plantimonas leprariae</name>
    <dbReference type="NCBI Taxonomy" id="2615207"/>
    <lineage>
        <taxon>Bacteria</taxon>
        <taxon>Pseudomonadati</taxon>
        <taxon>Pseudomonadota</taxon>
        <taxon>Alphaproteobacteria</taxon>
        <taxon>Hyphomicrobiales</taxon>
        <taxon>Aurantimonadaceae</taxon>
        <taxon>Plantimonas</taxon>
    </lineage>
</organism>
<dbReference type="RefSeq" id="WP_150967732.1">
    <property type="nucleotide sequence ID" value="NZ_VZDO01000001.1"/>
</dbReference>